<evidence type="ECO:0000313" key="3">
    <source>
        <dbReference type="Proteomes" id="UP000612055"/>
    </source>
</evidence>
<organism evidence="2 3">
    <name type="scientific">Edaphochlamys debaryana</name>
    <dbReference type="NCBI Taxonomy" id="47281"/>
    <lineage>
        <taxon>Eukaryota</taxon>
        <taxon>Viridiplantae</taxon>
        <taxon>Chlorophyta</taxon>
        <taxon>core chlorophytes</taxon>
        <taxon>Chlorophyceae</taxon>
        <taxon>CS clade</taxon>
        <taxon>Chlamydomonadales</taxon>
        <taxon>Chlamydomonadales incertae sedis</taxon>
        <taxon>Edaphochlamys</taxon>
    </lineage>
</organism>
<protein>
    <submittedName>
        <fullName evidence="2">Uncharacterized protein</fullName>
    </submittedName>
</protein>
<keyword evidence="3" id="KW-1185">Reference proteome</keyword>
<evidence type="ECO:0000256" key="1">
    <source>
        <dbReference type="SAM" id="MobiDB-lite"/>
    </source>
</evidence>
<reference evidence="2" key="1">
    <citation type="journal article" date="2020" name="bioRxiv">
        <title>Comparative genomics of Chlamydomonas.</title>
        <authorList>
            <person name="Craig R.J."/>
            <person name="Hasan A.R."/>
            <person name="Ness R.W."/>
            <person name="Keightley P.D."/>
        </authorList>
    </citation>
    <scope>NUCLEOTIDE SEQUENCE</scope>
    <source>
        <strain evidence="2">CCAP 11/70</strain>
    </source>
</reference>
<accession>A0A835Y1H8</accession>
<feature type="region of interest" description="Disordered" evidence="1">
    <location>
        <begin position="1"/>
        <end position="52"/>
    </location>
</feature>
<dbReference type="EMBL" id="JAEHOE010000045">
    <property type="protein sequence ID" value="KAG2492351.1"/>
    <property type="molecule type" value="Genomic_DNA"/>
</dbReference>
<name>A0A835Y1H8_9CHLO</name>
<feature type="compositionally biased region" description="Low complexity" evidence="1">
    <location>
        <begin position="20"/>
        <end position="43"/>
    </location>
</feature>
<sequence length="78" mass="7507">MSRKASPAAGDDEAASPRPGSSSSIHAATAIAAAEDGAAPGPGRTSAEGEAVAATLGIELDAVVLEDKPAPRGKGKGR</sequence>
<comment type="caution">
    <text evidence="2">The sequence shown here is derived from an EMBL/GenBank/DDBJ whole genome shotgun (WGS) entry which is preliminary data.</text>
</comment>
<proteinExistence type="predicted"/>
<evidence type="ECO:0000313" key="2">
    <source>
        <dbReference type="EMBL" id="KAG2492351.1"/>
    </source>
</evidence>
<dbReference type="Proteomes" id="UP000612055">
    <property type="component" value="Unassembled WGS sequence"/>
</dbReference>
<gene>
    <name evidence="2" type="ORF">HYH03_009299</name>
</gene>
<dbReference type="AlphaFoldDB" id="A0A835Y1H8"/>